<evidence type="ECO:0000256" key="1">
    <source>
        <dbReference type="SAM" id="Phobius"/>
    </source>
</evidence>
<protein>
    <submittedName>
        <fullName evidence="2">Uncharacterized protein</fullName>
    </submittedName>
</protein>
<organism evidence="2 3">
    <name type="scientific">Chitinophaga oryziterrae</name>
    <dbReference type="NCBI Taxonomy" id="1031224"/>
    <lineage>
        <taxon>Bacteria</taxon>
        <taxon>Pseudomonadati</taxon>
        <taxon>Bacteroidota</taxon>
        <taxon>Chitinophagia</taxon>
        <taxon>Chitinophagales</taxon>
        <taxon>Chitinophagaceae</taxon>
        <taxon>Chitinophaga</taxon>
    </lineage>
</organism>
<comment type="caution">
    <text evidence="2">The sequence shown here is derived from an EMBL/GenBank/DDBJ whole genome shotgun (WGS) entry which is preliminary data.</text>
</comment>
<gene>
    <name evidence="2" type="ORF">GO495_20245</name>
</gene>
<dbReference type="Proteomes" id="UP000468388">
    <property type="component" value="Unassembled WGS sequence"/>
</dbReference>
<sequence>MSDRTDLRDRLYEKLCKDEQITTYRFVWEYTTKITNTAILRYKYQKLIKDDLQEQILKQRISMKIARIICSAIFIVLICLMTHSFFEDGVPTGWSLFTLVVFNLFVGTMTFGMLYSLKRNNQIEISSQQIKLEEKTFSWDHILDMYIIIKPIRGSKYDSYNYILALLLDTGEIYRYSLDEYTIAAEEFTWEVSAYLEHFRNRQNRIYQ</sequence>
<dbReference type="OrthoDB" id="665934at2"/>
<name>A0A6N8JF36_9BACT</name>
<evidence type="ECO:0000313" key="2">
    <source>
        <dbReference type="EMBL" id="MVT42938.1"/>
    </source>
</evidence>
<dbReference type="RefSeq" id="WP_157301550.1">
    <property type="nucleotide sequence ID" value="NZ_BAAAZB010000004.1"/>
</dbReference>
<accession>A0A6N8JF36</accession>
<evidence type="ECO:0000313" key="3">
    <source>
        <dbReference type="Proteomes" id="UP000468388"/>
    </source>
</evidence>
<dbReference type="AlphaFoldDB" id="A0A6N8JF36"/>
<keyword evidence="1" id="KW-1133">Transmembrane helix</keyword>
<keyword evidence="1" id="KW-0812">Transmembrane</keyword>
<feature type="transmembrane region" description="Helical" evidence="1">
    <location>
        <begin position="92"/>
        <end position="117"/>
    </location>
</feature>
<reference evidence="2 3" key="1">
    <citation type="submission" date="2019-12" db="EMBL/GenBank/DDBJ databases">
        <title>The draft genomic sequence of strain Chitinophaga oryziterrae JCM 16595.</title>
        <authorList>
            <person name="Zhang X."/>
        </authorList>
    </citation>
    <scope>NUCLEOTIDE SEQUENCE [LARGE SCALE GENOMIC DNA]</scope>
    <source>
        <strain evidence="2 3">JCM 16595</strain>
    </source>
</reference>
<keyword evidence="3" id="KW-1185">Reference proteome</keyword>
<keyword evidence="1" id="KW-0472">Membrane</keyword>
<feature type="transmembrane region" description="Helical" evidence="1">
    <location>
        <begin position="65"/>
        <end position="86"/>
    </location>
</feature>
<dbReference type="EMBL" id="WRXO01000006">
    <property type="protein sequence ID" value="MVT42938.1"/>
    <property type="molecule type" value="Genomic_DNA"/>
</dbReference>
<proteinExistence type="predicted"/>